<comment type="function">
    <text evidence="7">Recruits the lipid transfer protein VPS13 to endosomal and vacuolar membranes.</text>
</comment>
<evidence type="ECO:0000259" key="11">
    <source>
        <dbReference type="PROSITE" id="PS50195"/>
    </source>
</evidence>
<protein>
    <recommendedName>
        <fullName evidence="8">Endosomal/vacuolar adapter protein YPT35</fullName>
    </recommendedName>
    <alternativeName>
        <fullName evidence="9">PX domain-containing protein YPT35</fullName>
    </alternativeName>
</protein>
<evidence type="ECO:0000313" key="12">
    <source>
        <dbReference type="EMBL" id="KAL1410903.1"/>
    </source>
</evidence>
<evidence type="ECO:0000256" key="1">
    <source>
        <dbReference type="ARBA" id="ARBA00004148"/>
    </source>
</evidence>
<dbReference type="GeneID" id="95982889"/>
<dbReference type="PANTHER" id="PTHR10555">
    <property type="entry name" value="SORTING NEXIN"/>
    <property type="match status" value="1"/>
</dbReference>
<organism evidence="12 13">
    <name type="scientific">Vanrija albida</name>
    <dbReference type="NCBI Taxonomy" id="181172"/>
    <lineage>
        <taxon>Eukaryota</taxon>
        <taxon>Fungi</taxon>
        <taxon>Dikarya</taxon>
        <taxon>Basidiomycota</taxon>
        <taxon>Agaricomycotina</taxon>
        <taxon>Tremellomycetes</taxon>
        <taxon>Trichosporonales</taxon>
        <taxon>Trichosporonaceae</taxon>
        <taxon>Vanrija</taxon>
    </lineage>
</organism>
<keyword evidence="6" id="KW-0472">Membrane</keyword>
<evidence type="ECO:0000256" key="3">
    <source>
        <dbReference type="ARBA" id="ARBA00007426"/>
    </source>
</evidence>
<dbReference type="InterPro" id="IPR037917">
    <property type="entry name" value="Ypt35_PX"/>
</dbReference>
<feature type="compositionally biased region" description="Low complexity" evidence="10">
    <location>
        <begin position="1"/>
        <end position="13"/>
    </location>
</feature>
<dbReference type="RefSeq" id="XP_069210847.1">
    <property type="nucleotide sequence ID" value="XM_069350461.1"/>
</dbReference>
<keyword evidence="5" id="KW-0967">Endosome</keyword>
<feature type="domain" description="PX" evidence="11">
    <location>
        <begin position="125"/>
        <end position="241"/>
    </location>
</feature>
<dbReference type="CDD" id="cd07280">
    <property type="entry name" value="PX_YPT35"/>
    <property type="match status" value="1"/>
</dbReference>
<proteinExistence type="inferred from homology"/>
<evidence type="ECO:0000256" key="8">
    <source>
        <dbReference type="ARBA" id="ARBA00033774"/>
    </source>
</evidence>
<reference evidence="12 13" key="1">
    <citation type="submission" date="2023-08" db="EMBL/GenBank/DDBJ databases">
        <title>Annotated Genome Sequence of Vanrija albida AlHP1.</title>
        <authorList>
            <person name="Herzog R."/>
        </authorList>
    </citation>
    <scope>NUCLEOTIDE SEQUENCE [LARGE SCALE GENOMIC DNA]</scope>
    <source>
        <strain evidence="12 13">AlHP1</strain>
    </source>
</reference>
<name>A0ABR3Q840_9TREE</name>
<dbReference type="SMART" id="SM00312">
    <property type="entry name" value="PX"/>
    <property type="match status" value="1"/>
</dbReference>
<gene>
    <name evidence="12" type="ORF">Q8F55_001846</name>
</gene>
<dbReference type="SUPFAM" id="SSF64268">
    <property type="entry name" value="PX domain"/>
    <property type="match status" value="1"/>
</dbReference>
<dbReference type="Proteomes" id="UP001565368">
    <property type="component" value="Unassembled WGS sequence"/>
</dbReference>
<evidence type="ECO:0000313" key="13">
    <source>
        <dbReference type="Proteomes" id="UP001565368"/>
    </source>
</evidence>
<evidence type="ECO:0000256" key="7">
    <source>
        <dbReference type="ARBA" id="ARBA00033728"/>
    </source>
</evidence>
<comment type="caution">
    <text evidence="12">The sequence shown here is derived from an EMBL/GenBank/DDBJ whole genome shotgun (WGS) entry which is preliminary data.</text>
</comment>
<dbReference type="InterPro" id="IPR001683">
    <property type="entry name" value="PX_dom"/>
</dbReference>
<keyword evidence="13" id="KW-1185">Reference proteome</keyword>
<dbReference type="PROSITE" id="PS50195">
    <property type="entry name" value="PX"/>
    <property type="match status" value="1"/>
</dbReference>
<evidence type="ECO:0000256" key="5">
    <source>
        <dbReference type="ARBA" id="ARBA00022753"/>
    </source>
</evidence>
<evidence type="ECO:0000256" key="4">
    <source>
        <dbReference type="ARBA" id="ARBA00022554"/>
    </source>
</evidence>
<sequence>MEAASSTSTLERLPPSPSPELPSDDEEAAPEPAAPSTGLRRLAELCVGAPRASPPSGQKDKVSLAESVADSLGLQPPKVHVWGAPQASRDRPLARWALRRPPSPSGITVSVGSGAAPFAQEVAIRGWQVVGGRDFPPGARLGAYVVYEIVVALRTGGEVTILRRYTEFCRLRASLCRAFPHLEQAIPPLPGKNHMSKFQPEFLEERRPRLQRFIRTVMLHPEMGVGGDDSVVGQWVLGTEP</sequence>
<evidence type="ECO:0000256" key="6">
    <source>
        <dbReference type="ARBA" id="ARBA00023136"/>
    </source>
</evidence>
<keyword evidence="4" id="KW-0926">Vacuole</keyword>
<dbReference type="Pfam" id="PF00787">
    <property type="entry name" value="PX"/>
    <property type="match status" value="1"/>
</dbReference>
<comment type="similarity">
    <text evidence="3">Belongs to the YPT35 family.</text>
</comment>
<evidence type="ECO:0000256" key="9">
    <source>
        <dbReference type="ARBA" id="ARBA00033785"/>
    </source>
</evidence>
<dbReference type="EMBL" id="JBBXJM010000002">
    <property type="protein sequence ID" value="KAL1410903.1"/>
    <property type="molecule type" value="Genomic_DNA"/>
</dbReference>
<evidence type="ECO:0000256" key="10">
    <source>
        <dbReference type="SAM" id="MobiDB-lite"/>
    </source>
</evidence>
<evidence type="ECO:0000256" key="2">
    <source>
        <dbReference type="ARBA" id="ARBA00004177"/>
    </source>
</evidence>
<feature type="region of interest" description="Disordered" evidence="10">
    <location>
        <begin position="1"/>
        <end position="65"/>
    </location>
</feature>
<dbReference type="PANTHER" id="PTHR10555:SF170">
    <property type="entry name" value="FI18122P1"/>
    <property type="match status" value="1"/>
</dbReference>
<accession>A0ABR3Q840</accession>
<dbReference type="InterPro" id="IPR036871">
    <property type="entry name" value="PX_dom_sf"/>
</dbReference>
<comment type="subcellular location">
    <subcellularLocation>
        <location evidence="2">Endosome</location>
    </subcellularLocation>
    <subcellularLocation>
        <location evidence="1">Vacuole membrane</location>
        <topology evidence="1">Peripheral membrane protein</topology>
    </subcellularLocation>
</comment>
<dbReference type="Gene3D" id="3.30.1520.10">
    <property type="entry name" value="Phox-like domain"/>
    <property type="match status" value="1"/>
</dbReference>